<protein>
    <submittedName>
        <fullName evidence="1">Uncharacterized protein</fullName>
    </submittedName>
</protein>
<dbReference type="Proteomes" id="UP001194580">
    <property type="component" value="Unassembled WGS sequence"/>
</dbReference>
<sequence>MPGSLCAKRLKLKLFAFPTRSSNRKGLPSFTKSDISWIRKAVDRSPNAFFDTTNLDNKREAHTRYTRMIEDGGLKQNMKNYLLRKFETWKSNDGLQFWLDRHTQSSAVRTAV</sequence>
<accession>A0AAD4DHC2</accession>
<reference evidence="1" key="1">
    <citation type="journal article" date="2020" name="Fungal Divers.">
        <title>Resolving the Mortierellaceae phylogeny through synthesis of multi-gene phylogenetics and phylogenomics.</title>
        <authorList>
            <person name="Vandepol N."/>
            <person name="Liber J."/>
            <person name="Desiro A."/>
            <person name="Na H."/>
            <person name="Kennedy M."/>
            <person name="Barry K."/>
            <person name="Grigoriev I.V."/>
            <person name="Miller A.N."/>
            <person name="O'Donnell K."/>
            <person name="Stajich J.E."/>
            <person name="Bonito G."/>
        </authorList>
    </citation>
    <scope>NUCLEOTIDE SEQUENCE</scope>
    <source>
        <strain evidence="1">NRRL 28262</strain>
    </source>
</reference>
<comment type="caution">
    <text evidence="1">The sequence shown here is derived from an EMBL/GenBank/DDBJ whole genome shotgun (WGS) entry which is preliminary data.</text>
</comment>
<dbReference type="EMBL" id="JAAAIL010000210">
    <property type="protein sequence ID" value="KAG0278228.1"/>
    <property type="molecule type" value="Genomic_DNA"/>
</dbReference>
<organism evidence="1 2">
    <name type="scientific">Linnemannia exigua</name>
    <dbReference type="NCBI Taxonomy" id="604196"/>
    <lineage>
        <taxon>Eukaryota</taxon>
        <taxon>Fungi</taxon>
        <taxon>Fungi incertae sedis</taxon>
        <taxon>Mucoromycota</taxon>
        <taxon>Mortierellomycotina</taxon>
        <taxon>Mortierellomycetes</taxon>
        <taxon>Mortierellales</taxon>
        <taxon>Mortierellaceae</taxon>
        <taxon>Linnemannia</taxon>
    </lineage>
</organism>
<evidence type="ECO:0000313" key="2">
    <source>
        <dbReference type="Proteomes" id="UP001194580"/>
    </source>
</evidence>
<gene>
    <name evidence="1" type="ORF">BGZ95_004425</name>
</gene>
<proteinExistence type="predicted"/>
<keyword evidence="2" id="KW-1185">Reference proteome</keyword>
<name>A0AAD4DHC2_9FUNG</name>
<dbReference type="AlphaFoldDB" id="A0AAD4DHC2"/>
<evidence type="ECO:0000313" key="1">
    <source>
        <dbReference type="EMBL" id="KAG0278228.1"/>
    </source>
</evidence>